<evidence type="ECO:0000313" key="4">
    <source>
        <dbReference type="Proteomes" id="UP000183982"/>
    </source>
</evidence>
<dbReference type="GO" id="GO:0004113">
    <property type="term" value="F:2',3'-cyclic-nucleotide 3'-phosphodiesterase activity"/>
    <property type="evidence" value="ECO:0007669"/>
    <property type="project" value="InterPro"/>
</dbReference>
<feature type="short sequence motif" description="HXTX 2" evidence="2">
    <location>
        <begin position="119"/>
        <end position="122"/>
    </location>
</feature>
<dbReference type="EC" id="3.1.4.58" evidence="2"/>
<dbReference type="PANTHER" id="PTHR35561">
    <property type="entry name" value="RNA 2',3'-CYCLIC PHOSPHODIESTERASE"/>
    <property type="match status" value="1"/>
</dbReference>
<dbReference type="EMBL" id="FQZQ01000007">
    <property type="protein sequence ID" value="SHJ32958.1"/>
    <property type="molecule type" value="Genomic_DNA"/>
</dbReference>
<feature type="active site" description="Proton donor" evidence="2">
    <location>
        <position position="36"/>
    </location>
</feature>
<dbReference type="InterPro" id="IPR004175">
    <property type="entry name" value="RNA_CPDase"/>
</dbReference>
<dbReference type="Gene3D" id="3.90.1140.10">
    <property type="entry name" value="Cyclic phosphodiesterase"/>
    <property type="match status" value="1"/>
</dbReference>
<evidence type="ECO:0000256" key="1">
    <source>
        <dbReference type="ARBA" id="ARBA00022801"/>
    </source>
</evidence>
<dbReference type="SUPFAM" id="SSF55144">
    <property type="entry name" value="LigT-like"/>
    <property type="match status" value="1"/>
</dbReference>
<accession>A0A1M6IEU7</accession>
<dbReference type="GO" id="GO:0008664">
    <property type="term" value="F:RNA 2',3'-cyclic 3'-phosphodiesterase activity"/>
    <property type="evidence" value="ECO:0007669"/>
    <property type="project" value="UniProtKB-EC"/>
</dbReference>
<comment type="catalytic activity">
    <reaction evidence="2">
        <text>a 3'-end 2',3'-cyclophospho-ribonucleotide-RNA + H2O = a 3'-end 2'-phospho-ribonucleotide-RNA + H(+)</text>
        <dbReference type="Rhea" id="RHEA:11828"/>
        <dbReference type="Rhea" id="RHEA-COMP:10464"/>
        <dbReference type="Rhea" id="RHEA-COMP:17353"/>
        <dbReference type="ChEBI" id="CHEBI:15377"/>
        <dbReference type="ChEBI" id="CHEBI:15378"/>
        <dbReference type="ChEBI" id="CHEBI:83064"/>
        <dbReference type="ChEBI" id="CHEBI:173113"/>
        <dbReference type="EC" id="3.1.4.58"/>
    </reaction>
</comment>
<gene>
    <name evidence="3" type="ORF">SAMN05444000_10792</name>
</gene>
<keyword evidence="3" id="KW-0436">Ligase</keyword>
<comment type="function">
    <text evidence="2">Hydrolyzes RNA 2',3'-cyclic phosphodiester to an RNA 2'-phosphomonoester.</text>
</comment>
<dbReference type="PANTHER" id="PTHR35561:SF1">
    <property type="entry name" value="RNA 2',3'-CYCLIC PHOSPHODIESTERASE"/>
    <property type="match status" value="1"/>
</dbReference>
<feature type="active site" description="Proton acceptor" evidence="2">
    <location>
        <position position="119"/>
    </location>
</feature>
<keyword evidence="1 2" id="KW-0378">Hydrolase</keyword>
<dbReference type="Proteomes" id="UP000183982">
    <property type="component" value="Unassembled WGS sequence"/>
</dbReference>
<comment type="similarity">
    <text evidence="2">Belongs to the 2H phosphoesterase superfamily. ThpR family.</text>
</comment>
<evidence type="ECO:0000313" key="3">
    <source>
        <dbReference type="EMBL" id="SHJ32958.1"/>
    </source>
</evidence>
<name>A0A1M6IEU7_9RHOB</name>
<dbReference type="NCBIfam" id="TIGR02258">
    <property type="entry name" value="2_5_ligase"/>
    <property type="match status" value="1"/>
</dbReference>
<dbReference type="STRING" id="1470563.SAMN05444000_10792"/>
<keyword evidence="4" id="KW-1185">Reference proteome</keyword>
<protein>
    <recommendedName>
        <fullName evidence="2">RNA 2',3'-cyclic phosphodiesterase</fullName>
        <shortName evidence="2">RNA 2',3'-CPDase</shortName>
        <ecNumber evidence="2">3.1.4.58</ecNumber>
    </recommendedName>
</protein>
<dbReference type="HAMAP" id="MF_01940">
    <property type="entry name" value="RNA_CPDase"/>
    <property type="match status" value="1"/>
</dbReference>
<dbReference type="Pfam" id="PF13563">
    <property type="entry name" value="2_5_RNA_ligase2"/>
    <property type="match status" value="1"/>
</dbReference>
<dbReference type="RefSeq" id="WP_073251440.1">
    <property type="nucleotide sequence ID" value="NZ_FQZQ01000007.1"/>
</dbReference>
<dbReference type="GO" id="GO:0016874">
    <property type="term" value="F:ligase activity"/>
    <property type="evidence" value="ECO:0007669"/>
    <property type="project" value="UniProtKB-KW"/>
</dbReference>
<sequence length="181" mass="20361">MRCFLAIDLPEEARQQVSELQAHLRAGRKVPEENLHLTLAFLDDQPDYILEDLNAGLSELQFDPFDLILSGLDMFGGKRPRVLFLRALATPALSDLHRRVKQALREVGIEMPRERFRPHVTLARFRRDLIDDDTARIGGFLAARGDAVLPPFEVTQISLFGSTLHPEGAVHEVLATYPARG</sequence>
<organism evidence="3 4">
    <name type="scientific">Shimia gijangensis</name>
    <dbReference type="NCBI Taxonomy" id="1470563"/>
    <lineage>
        <taxon>Bacteria</taxon>
        <taxon>Pseudomonadati</taxon>
        <taxon>Pseudomonadota</taxon>
        <taxon>Alphaproteobacteria</taxon>
        <taxon>Rhodobacterales</taxon>
        <taxon>Roseobacteraceae</taxon>
    </lineage>
</organism>
<dbReference type="InterPro" id="IPR009097">
    <property type="entry name" value="Cyclic_Pdiesterase"/>
</dbReference>
<evidence type="ECO:0000256" key="2">
    <source>
        <dbReference type="HAMAP-Rule" id="MF_01940"/>
    </source>
</evidence>
<feature type="short sequence motif" description="HXTX 1" evidence="2">
    <location>
        <begin position="36"/>
        <end position="39"/>
    </location>
</feature>
<dbReference type="OrthoDB" id="9793819at2"/>
<reference evidence="4" key="1">
    <citation type="submission" date="2016-11" db="EMBL/GenBank/DDBJ databases">
        <authorList>
            <person name="Varghese N."/>
            <person name="Submissions S."/>
        </authorList>
    </citation>
    <scope>NUCLEOTIDE SEQUENCE [LARGE SCALE GENOMIC DNA]</scope>
    <source>
        <strain evidence="4">DSM 100564</strain>
    </source>
</reference>
<proteinExistence type="inferred from homology"/>
<dbReference type="AlphaFoldDB" id="A0A1M6IEU7"/>